<dbReference type="InterPro" id="IPR025411">
    <property type="entry name" value="DUF4136"/>
</dbReference>
<name>A0A8J6QRF6_9GAMM</name>
<evidence type="ECO:0000313" key="3">
    <source>
        <dbReference type="EMBL" id="MBD1390111.1"/>
    </source>
</evidence>
<reference evidence="3" key="1">
    <citation type="submission" date="2020-09" db="EMBL/GenBank/DDBJ databases">
        <title>A novel bacterium of genus Neiella, isolated from South China Sea.</title>
        <authorList>
            <person name="Huang H."/>
            <person name="Mo K."/>
            <person name="Hu Y."/>
        </authorList>
    </citation>
    <scope>NUCLEOTIDE SEQUENCE</scope>
    <source>
        <strain evidence="3">HB171785</strain>
    </source>
</reference>
<protein>
    <submittedName>
        <fullName evidence="3">DUF4136 domain-containing protein</fullName>
    </submittedName>
</protein>
<feature type="chain" id="PRO_5035262901" evidence="1">
    <location>
        <begin position="24"/>
        <end position="189"/>
    </location>
</feature>
<dbReference type="AlphaFoldDB" id="A0A8J6QRF6"/>
<evidence type="ECO:0000313" key="4">
    <source>
        <dbReference type="Proteomes" id="UP000638014"/>
    </source>
</evidence>
<organism evidence="3 4">
    <name type="scientific">Neiella litorisoli</name>
    <dbReference type="NCBI Taxonomy" id="2771431"/>
    <lineage>
        <taxon>Bacteria</taxon>
        <taxon>Pseudomonadati</taxon>
        <taxon>Pseudomonadota</taxon>
        <taxon>Gammaproteobacteria</taxon>
        <taxon>Alteromonadales</taxon>
        <taxon>Echinimonadaceae</taxon>
        <taxon>Neiella</taxon>
    </lineage>
</organism>
<dbReference type="Proteomes" id="UP000638014">
    <property type="component" value="Unassembled WGS sequence"/>
</dbReference>
<feature type="domain" description="DUF4136" evidence="2">
    <location>
        <begin position="28"/>
        <end position="187"/>
    </location>
</feature>
<evidence type="ECO:0000256" key="1">
    <source>
        <dbReference type="SAM" id="SignalP"/>
    </source>
</evidence>
<dbReference type="Pfam" id="PF13590">
    <property type="entry name" value="DUF4136"/>
    <property type="match status" value="1"/>
</dbReference>
<evidence type="ECO:0000259" key="2">
    <source>
        <dbReference type="Pfam" id="PF13590"/>
    </source>
</evidence>
<proteinExistence type="predicted"/>
<dbReference type="EMBL" id="JACXAF010000014">
    <property type="protein sequence ID" value="MBD1390111.1"/>
    <property type="molecule type" value="Genomic_DNA"/>
</dbReference>
<accession>A0A8J6QRF6</accession>
<dbReference type="Gene3D" id="3.30.160.670">
    <property type="match status" value="1"/>
</dbReference>
<comment type="caution">
    <text evidence="3">The sequence shown here is derived from an EMBL/GenBank/DDBJ whole genome shotgun (WGS) entry which is preliminary data.</text>
</comment>
<keyword evidence="1" id="KW-0732">Signal</keyword>
<keyword evidence="4" id="KW-1185">Reference proteome</keyword>
<gene>
    <name evidence="3" type="ORF">IC617_11785</name>
</gene>
<dbReference type="RefSeq" id="WP_191145185.1">
    <property type="nucleotide sequence ID" value="NZ_JACXAF010000014.1"/>
</dbReference>
<feature type="signal peptide" evidence="1">
    <location>
        <begin position="1"/>
        <end position="23"/>
    </location>
</feature>
<dbReference type="PROSITE" id="PS51257">
    <property type="entry name" value="PROKAR_LIPOPROTEIN"/>
    <property type="match status" value="1"/>
</dbReference>
<sequence>MKRVTRCWTLMLASLMLILTGCASTPKVDSDYAEGFNFAHLKSFHLVPINNSTYTGQPGASLTEQRIEQSIKSYLTNRGMTEVPADQAEILVSYHVTTQDKTQIRSYNNQFSYGRSYYNRAWGYGWGNDIDVRQFTEGQLLIDLVNPATNNVVWRGIGTKRLKRSTTQDERIDTINEYVNAMFMQVPSW</sequence>